<dbReference type="Pfam" id="PF13487">
    <property type="entry name" value="HD_5"/>
    <property type="match status" value="1"/>
</dbReference>
<dbReference type="Proteomes" id="UP000653343">
    <property type="component" value="Unassembled WGS sequence"/>
</dbReference>
<dbReference type="RefSeq" id="WP_189355376.1">
    <property type="nucleotide sequence ID" value="NZ_BMYU01000001.1"/>
</dbReference>
<dbReference type="SUPFAM" id="SSF52172">
    <property type="entry name" value="CheY-like"/>
    <property type="match status" value="1"/>
</dbReference>
<dbReference type="InterPro" id="IPR001789">
    <property type="entry name" value="Sig_transdc_resp-reg_receiver"/>
</dbReference>
<feature type="domain" description="Response regulatory" evidence="2">
    <location>
        <begin position="8"/>
        <end position="124"/>
    </location>
</feature>
<dbReference type="InterPro" id="IPR003607">
    <property type="entry name" value="HD/PDEase_dom"/>
</dbReference>
<accession>A0ABQ2XRP3</accession>
<gene>
    <name evidence="4" type="ORF">GCM10010946_04530</name>
</gene>
<dbReference type="PANTHER" id="PTHR45228:SF5">
    <property type="entry name" value="CYCLIC DI-GMP PHOSPHODIESTERASE VC_1348-RELATED"/>
    <property type="match status" value="1"/>
</dbReference>
<dbReference type="SUPFAM" id="SSF109604">
    <property type="entry name" value="HD-domain/PDEase-like"/>
    <property type="match status" value="1"/>
</dbReference>
<feature type="modified residue" description="4-aspartylphosphate" evidence="1">
    <location>
        <position position="57"/>
    </location>
</feature>
<feature type="domain" description="HD-GYP" evidence="3">
    <location>
        <begin position="151"/>
        <end position="362"/>
    </location>
</feature>
<keyword evidence="1" id="KW-0597">Phosphoprotein</keyword>
<keyword evidence="5" id="KW-1185">Reference proteome</keyword>
<name>A0ABQ2XRP3_9BURK</name>
<evidence type="ECO:0000313" key="4">
    <source>
        <dbReference type="EMBL" id="GGX30558.1"/>
    </source>
</evidence>
<dbReference type="PANTHER" id="PTHR45228">
    <property type="entry name" value="CYCLIC DI-GMP PHOSPHODIESTERASE TM_0186-RELATED"/>
    <property type="match status" value="1"/>
</dbReference>
<organism evidence="4 5">
    <name type="scientific">Undibacterium squillarum</name>
    <dbReference type="NCBI Taxonomy" id="1131567"/>
    <lineage>
        <taxon>Bacteria</taxon>
        <taxon>Pseudomonadati</taxon>
        <taxon>Pseudomonadota</taxon>
        <taxon>Betaproteobacteria</taxon>
        <taxon>Burkholderiales</taxon>
        <taxon>Oxalobacteraceae</taxon>
        <taxon>Undibacterium</taxon>
    </lineage>
</organism>
<dbReference type="EMBL" id="BMYU01000001">
    <property type="protein sequence ID" value="GGX30558.1"/>
    <property type="molecule type" value="Genomic_DNA"/>
</dbReference>
<protein>
    <submittedName>
        <fullName evidence="4">Two-component system response regulator</fullName>
    </submittedName>
</protein>
<dbReference type="InterPro" id="IPR052020">
    <property type="entry name" value="Cyclic_di-GMP/3'3'-cGAMP_PDE"/>
</dbReference>
<evidence type="ECO:0000259" key="3">
    <source>
        <dbReference type="PROSITE" id="PS51832"/>
    </source>
</evidence>
<sequence length="375" mass="41658">MSNSGKPLILIVDDVPDNLAVLHHLLREKYRIRIAKDGFRALELAEMMPCPDLIVLDVMMPDLDGFEVCRRLKQNPKTAAIPVIFHSASHRAEDEELGLQLGAVDYLAKPMAPALILTRIASQIALQEANARLQNSNALLANSVKEKTIELARMQDALIMTMGLMAEARDSDAARHIKVTQQIALLLAKRMQEKGVHRQLLSDEYLAALFKTIPLHDVGKLGLPDQVLFKQGKLDQNEYALMRQHPQLGLEIILSVEEFLGKPHLFLRIAKELAYSHQERWDGKGYPQGLIAEEIPVSARLMAIADAYDGLTRSRHYETLRSHQEAMLLLAEGAGTQFDPAMVAVALEISDAIEMAVSCIRSQTAKSMLSSHQAA</sequence>
<dbReference type="CDD" id="cd00077">
    <property type="entry name" value="HDc"/>
    <property type="match status" value="1"/>
</dbReference>
<dbReference type="Gene3D" id="1.10.3210.10">
    <property type="entry name" value="Hypothetical protein af1432"/>
    <property type="match status" value="1"/>
</dbReference>
<comment type="caution">
    <text evidence="4">The sequence shown here is derived from an EMBL/GenBank/DDBJ whole genome shotgun (WGS) entry which is preliminary data.</text>
</comment>
<dbReference type="PROSITE" id="PS50110">
    <property type="entry name" value="RESPONSE_REGULATORY"/>
    <property type="match status" value="1"/>
</dbReference>
<dbReference type="InterPro" id="IPR011006">
    <property type="entry name" value="CheY-like_superfamily"/>
</dbReference>
<dbReference type="PROSITE" id="PS51832">
    <property type="entry name" value="HD_GYP"/>
    <property type="match status" value="1"/>
</dbReference>
<dbReference type="Gene3D" id="3.40.50.2300">
    <property type="match status" value="1"/>
</dbReference>
<proteinExistence type="predicted"/>
<dbReference type="SMART" id="SM00448">
    <property type="entry name" value="REC"/>
    <property type="match status" value="1"/>
</dbReference>
<dbReference type="Pfam" id="PF00072">
    <property type="entry name" value="Response_reg"/>
    <property type="match status" value="1"/>
</dbReference>
<evidence type="ECO:0000256" key="1">
    <source>
        <dbReference type="PROSITE-ProRule" id="PRU00169"/>
    </source>
</evidence>
<reference evidence="5" key="1">
    <citation type="journal article" date="2019" name="Int. J. Syst. Evol. Microbiol.">
        <title>The Global Catalogue of Microorganisms (GCM) 10K type strain sequencing project: providing services to taxonomists for standard genome sequencing and annotation.</title>
        <authorList>
            <consortium name="The Broad Institute Genomics Platform"/>
            <consortium name="The Broad Institute Genome Sequencing Center for Infectious Disease"/>
            <person name="Wu L."/>
            <person name="Ma J."/>
        </authorList>
    </citation>
    <scope>NUCLEOTIDE SEQUENCE [LARGE SCALE GENOMIC DNA]</scope>
    <source>
        <strain evidence="5">KCTC 23917</strain>
    </source>
</reference>
<evidence type="ECO:0000313" key="5">
    <source>
        <dbReference type="Proteomes" id="UP000653343"/>
    </source>
</evidence>
<dbReference type="InterPro" id="IPR037522">
    <property type="entry name" value="HD_GYP_dom"/>
</dbReference>
<evidence type="ECO:0000259" key="2">
    <source>
        <dbReference type="PROSITE" id="PS50110"/>
    </source>
</evidence>